<evidence type="ECO:0000256" key="2">
    <source>
        <dbReference type="ARBA" id="ARBA00022692"/>
    </source>
</evidence>
<feature type="transmembrane region" description="Helical" evidence="5">
    <location>
        <begin position="160"/>
        <end position="184"/>
    </location>
</feature>
<comment type="function">
    <text evidence="5">NDH-1 shuttles electrons from NADH, via FMN and iron-sulfur (Fe-S) centers, to quinones in the respiratory chain. The immediate electron acceptor for the enzyme in this species is believed to be ubiquinone. Couples the redox reaction to proton translocation (for every two electrons transferred, four hydrogen ions are translocated across the cytoplasmic membrane), and thus conserves the redox energy in a proton gradient. This subunit may bind ubiquinone.</text>
</comment>
<comment type="subcellular location">
    <subcellularLocation>
        <location evidence="5 6">Cell membrane</location>
        <topology evidence="5 6">Multi-pass membrane protein</topology>
    </subcellularLocation>
    <subcellularLocation>
        <location evidence="1">Membrane</location>
        <topology evidence="1">Multi-pass membrane protein</topology>
    </subcellularLocation>
</comment>
<keyword evidence="7" id="KW-0560">Oxidoreductase</keyword>
<dbReference type="Proteomes" id="UP000464912">
    <property type="component" value="Chromosome"/>
</dbReference>
<keyword evidence="5 6" id="KW-0520">NAD</keyword>
<keyword evidence="3 5" id="KW-1133">Transmembrane helix</keyword>
<evidence type="ECO:0000256" key="4">
    <source>
        <dbReference type="ARBA" id="ARBA00023136"/>
    </source>
</evidence>
<proteinExistence type="inferred from homology"/>
<evidence type="ECO:0000256" key="5">
    <source>
        <dbReference type="HAMAP-Rule" id="MF_01350"/>
    </source>
</evidence>
<dbReference type="NCBIfam" id="NF004745">
    <property type="entry name" value="PRK06076.1-6"/>
    <property type="match status" value="1"/>
</dbReference>
<feature type="transmembrane region" description="Helical" evidence="5">
    <location>
        <begin position="315"/>
        <end position="335"/>
    </location>
</feature>
<evidence type="ECO:0000313" key="8">
    <source>
        <dbReference type="Proteomes" id="UP000464912"/>
    </source>
</evidence>
<dbReference type="EC" id="7.1.1.-" evidence="5"/>
<feature type="transmembrane region" description="Helical" evidence="5">
    <location>
        <begin position="119"/>
        <end position="139"/>
    </location>
</feature>
<dbReference type="PANTHER" id="PTHR11432">
    <property type="entry name" value="NADH DEHYDROGENASE SUBUNIT 1"/>
    <property type="match status" value="1"/>
</dbReference>
<evidence type="ECO:0000256" key="3">
    <source>
        <dbReference type="ARBA" id="ARBA00022989"/>
    </source>
</evidence>
<gene>
    <name evidence="5 7" type="primary">nuoH</name>
    <name evidence="7" type="ORF">GP480_00220</name>
</gene>
<keyword evidence="4 5" id="KW-0472">Membrane</keyword>
<dbReference type="NCBIfam" id="NF004741">
    <property type="entry name" value="PRK06076.1-2"/>
    <property type="match status" value="1"/>
</dbReference>
<dbReference type="InterPro" id="IPR018086">
    <property type="entry name" value="NADH_UbQ_OxRdtase_su1_CS"/>
</dbReference>
<dbReference type="InterPro" id="IPR001694">
    <property type="entry name" value="NADH_UbQ_OxRdtase_su1/FPO"/>
</dbReference>
<feature type="transmembrane region" description="Helical" evidence="5">
    <location>
        <begin position="76"/>
        <end position="99"/>
    </location>
</feature>
<comment type="subunit">
    <text evidence="5">NDH-1 is composed of 14 different subunits. Subunits NuoA, H, J, K, L, M, N constitute the membrane sector of the complex.</text>
</comment>
<protein>
    <recommendedName>
        <fullName evidence="5">NADH-quinone oxidoreductase subunit H</fullName>
        <ecNumber evidence="5">7.1.1.-</ecNumber>
    </recommendedName>
    <alternativeName>
        <fullName evidence="5">NADH dehydrogenase I subunit H</fullName>
    </alternativeName>
    <alternativeName>
        <fullName evidence="5">NDH-1 subunit H</fullName>
    </alternativeName>
</protein>
<reference evidence="7 8" key="1">
    <citation type="journal article" date="2020" name="MBio">
        <title>Erratum for Teymournejad et al., 'Isolation and Molecular Analysis of a Novel Neorickettsia Species That Causes Potomac Horse Fever'.</title>
        <authorList>
            <person name="Teymournejad O."/>
            <person name="Lin M."/>
            <person name="Bekebrede H."/>
            <person name="Kamr A."/>
            <person name="Toribio R.E."/>
            <person name="Arroyo L.G."/>
            <person name="Baird J.D."/>
            <person name="Rikihisa Y."/>
        </authorList>
    </citation>
    <scope>NUCLEOTIDE SEQUENCE [LARGE SCALE GENOMIC DNA]</scope>
    <source>
        <strain evidence="7 8">Fin17</strain>
    </source>
</reference>
<dbReference type="GO" id="GO:0009060">
    <property type="term" value="P:aerobic respiration"/>
    <property type="evidence" value="ECO:0007669"/>
    <property type="project" value="TreeGrafter"/>
</dbReference>
<dbReference type="RefSeq" id="WP_160094804.1">
    <property type="nucleotide sequence ID" value="NZ_CP047224.1"/>
</dbReference>
<reference evidence="7 8" key="2">
    <citation type="journal article" date="2020" name="MBio">
        <title>Isolation and Molecular Analysis of a Novel Neorickettsia Species That Causes Potomac Horse Fever.</title>
        <authorList>
            <person name="Teymournejad O."/>
            <person name="Lin M."/>
            <person name="Bekebrede H."/>
            <person name="Kamr A."/>
            <person name="Toribio R.E."/>
            <person name="Arroyo L.G."/>
            <person name="Baird J.D."/>
            <person name="Rikihisa Y."/>
        </authorList>
    </citation>
    <scope>NUCLEOTIDE SEQUENCE [LARGE SCALE GENOMIC DNA]</scope>
    <source>
        <strain evidence="7 8">Fin17</strain>
    </source>
</reference>
<dbReference type="KEGG" id="nef:GP480_00220"/>
<feature type="transmembrane region" description="Helical" evidence="5">
    <location>
        <begin position="190"/>
        <end position="209"/>
    </location>
</feature>
<keyword evidence="8" id="KW-1185">Reference proteome</keyword>
<keyword evidence="5" id="KW-1003">Cell membrane</keyword>
<dbReference type="GO" id="GO:0048038">
    <property type="term" value="F:quinone binding"/>
    <property type="evidence" value="ECO:0007669"/>
    <property type="project" value="UniProtKB-KW"/>
</dbReference>
<keyword evidence="5" id="KW-0874">Quinone</keyword>
<feature type="transmembrane region" description="Helical" evidence="5">
    <location>
        <begin position="6"/>
        <end position="28"/>
    </location>
</feature>
<name>A0A6P1G9E1_9RICK</name>
<keyword evidence="5" id="KW-1278">Translocase</keyword>
<dbReference type="GO" id="GO:0003954">
    <property type="term" value="F:NADH dehydrogenase activity"/>
    <property type="evidence" value="ECO:0007669"/>
    <property type="project" value="TreeGrafter"/>
</dbReference>
<dbReference type="EMBL" id="CP047224">
    <property type="protein sequence ID" value="QHD64908.1"/>
    <property type="molecule type" value="Genomic_DNA"/>
</dbReference>
<keyword evidence="2 5" id="KW-0812">Transmembrane</keyword>
<feature type="transmembrane region" description="Helical" evidence="5">
    <location>
        <begin position="246"/>
        <end position="265"/>
    </location>
</feature>
<evidence type="ECO:0000256" key="6">
    <source>
        <dbReference type="RuleBase" id="RU000471"/>
    </source>
</evidence>
<dbReference type="PROSITE" id="PS00667">
    <property type="entry name" value="COMPLEX1_ND1_1"/>
    <property type="match status" value="1"/>
</dbReference>
<accession>A0A6P1G9E1</accession>
<dbReference type="PANTHER" id="PTHR11432:SF3">
    <property type="entry name" value="NADH-UBIQUINONE OXIDOREDUCTASE CHAIN 1"/>
    <property type="match status" value="1"/>
</dbReference>
<comment type="catalytic activity">
    <reaction evidence="5">
        <text>a quinone + NADH + 5 H(+)(in) = a quinol + NAD(+) + 4 H(+)(out)</text>
        <dbReference type="Rhea" id="RHEA:57888"/>
        <dbReference type="ChEBI" id="CHEBI:15378"/>
        <dbReference type="ChEBI" id="CHEBI:24646"/>
        <dbReference type="ChEBI" id="CHEBI:57540"/>
        <dbReference type="ChEBI" id="CHEBI:57945"/>
        <dbReference type="ChEBI" id="CHEBI:132124"/>
    </reaction>
</comment>
<keyword evidence="5" id="KW-0830">Ubiquinone</keyword>
<dbReference type="GO" id="GO:0016655">
    <property type="term" value="F:oxidoreductase activity, acting on NAD(P)H, quinone or similar compound as acceptor"/>
    <property type="evidence" value="ECO:0007669"/>
    <property type="project" value="UniProtKB-UniRule"/>
</dbReference>
<dbReference type="PROSITE" id="PS00668">
    <property type="entry name" value="COMPLEX1_ND1_2"/>
    <property type="match status" value="1"/>
</dbReference>
<sequence length="336" mass="37285">MIYLILSKLIWIVLLSIALILCVAYLTYAERKVIAATQLRIGPDLVGPFGLLQPIADAIKVLLKEIIIPNAAGPKLFLFAPVIIFVLALVGWAVIPFGISEIDGVKVPTVIANINLGVMYLLAIAALEVYGTIIAGWASKSSYSFLGALRSASQMISYEIVIAPAIMTVILLTGSLNLAEIVVIKHSFPYWVDILMLPISFIFFVSILAETNRHPFDLPEAEAELVSGYNVEYSSIPFALFFLGEYANMILSSSIMATLFLGGWYPPIDWWGLSIVPGFIWFVLKILFVLFCFLIVRATLPRYRYDQLMRLCWKVFLPVTLLWVVVIGGLVAFNIV</sequence>
<dbReference type="HAMAP" id="MF_01350">
    <property type="entry name" value="NDH1_NuoH"/>
    <property type="match status" value="1"/>
</dbReference>
<dbReference type="GO" id="GO:0005886">
    <property type="term" value="C:plasma membrane"/>
    <property type="evidence" value="ECO:0007669"/>
    <property type="project" value="UniProtKB-SubCell"/>
</dbReference>
<evidence type="ECO:0000256" key="1">
    <source>
        <dbReference type="ARBA" id="ARBA00004141"/>
    </source>
</evidence>
<organism evidence="7 8">
    <name type="scientific">Neorickettsia findlayensis</name>
    <dbReference type="NCBI Taxonomy" id="2686014"/>
    <lineage>
        <taxon>Bacteria</taxon>
        <taxon>Pseudomonadati</taxon>
        <taxon>Pseudomonadota</taxon>
        <taxon>Alphaproteobacteria</taxon>
        <taxon>Rickettsiales</taxon>
        <taxon>Anaplasmataceae</taxon>
        <taxon>Neorickettsia</taxon>
    </lineage>
</organism>
<evidence type="ECO:0000313" key="7">
    <source>
        <dbReference type="EMBL" id="QHD64908.1"/>
    </source>
</evidence>
<dbReference type="AlphaFoldDB" id="A0A6P1G9E1"/>
<comment type="similarity">
    <text evidence="5 6">Belongs to the complex I subunit 1 family.</text>
</comment>
<feature type="transmembrane region" description="Helical" evidence="5">
    <location>
        <begin position="271"/>
        <end position="295"/>
    </location>
</feature>
<dbReference type="Pfam" id="PF00146">
    <property type="entry name" value="NADHdh"/>
    <property type="match status" value="1"/>
</dbReference>